<proteinExistence type="predicted"/>
<reference evidence="2 3" key="1">
    <citation type="journal article" date="2018" name="Nat. Ecol. Evol.">
        <title>Pezizomycetes genomes reveal the molecular basis of ectomycorrhizal truffle lifestyle.</title>
        <authorList>
            <person name="Murat C."/>
            <person name="Payen T."/>
            <person name="Noel B."/>
            <person name="Kuo A."/>
            <person name="Morin E."/>
            <person name="Chen J."/>
            <person name="Kohler A."/>
            <person name="Krizsan K."/>
            <person name="Balestrini R."/>
            <person name="Da Silva C."/>
            <person name="Montanini B."/>
            <person name="Hainaut M."/>
            <person name="Levati E."/>
            <person name="Barry K.W."/>
            <person name="Belfiori B."/>
            <person name="Cichocki N."/>
            <person name="Clum A."/>
            <person name="Dockter R.B."/>
            <person name="Fauchery L."/>
            <person name="Guy J."/>
            <person name="Iotti M."/>
            <person name="Le Tacon F."/>
            <person name="Lindquist E.A."/>
            <person name="Lipzen A."/>
            <person name="Malagnac F."/>
            <person name="Mello A."/>
            <person name="Molinier V."/>
            <person name="Miyauchi S."/>
            <person name="Poulain J."/>
            <person name="Riccioni C."/>
            <person name="Rubini A."/>
            <person name="Sitrit Y."/>
            <person name="Splivallo R."/>
            <person name="Traeger S."/>
            <person name="Wang M."/>
            <person name="Zifcakova L."/>
            <person name="Wipf D."/>
            <person name="Zambonelli A."/>
            <person name="Paolocci F."/>
            <person name="Nowrousian M."/>
            <person name="Ottonello S."/>
            <person name="Baldrian P."/>
            <person name="Spatafora J.W."/>
            <person name="Henrissat B."/>
            <person name="Nagy L.G."/>
            <person name="Aury J.M."/>
            <person name="Wincker P."/>
            <person name="Grigoriev I.V."/>
            <person name="Bonfante P."/>
            <person name="Martin F.M."/>
        </authorList>
    </citation>
    <scope>NUCLEOTIDE SEQUENCE [LARGE SCALE GENOMIC DNA]</scope>
    <source>
        <strain evidence="2 3">RN42</strain>
    </source>
</reference>
<evidence type="ECO:0000313" key="2">
    <source>
        <dbReference type="EMBL" id="RPA72836.1"/>
    </source>
</evidence>
<gene>
    <name evidence="2" type="ORF">BJ508DRAFT_314400</name>
</gene>
<protein>
    <submittedName>
        <fullName evidence="2">Uncharacterized protein</fullName>
    </submittedName>
</protein>
<feature type="region of interest" description="Disordered" evidence="1">
    <location>
        <begin position="56"/>
        <end position="101"/>
    </location>
</feature>
<name>A0A3N4HIR1_ASCIM</name>
<feature type="compositionally biased region" description="Low complexity" evidence="1">
    <location>
        <begin position="71"/>
        <end position="84"/>
    </location>
</feature>
<dbReference type="AlphaFoldDB" id="A0A3N4HIR1"/>
<evidence type="ECO:0000256" key="1">
    <source>
        <dbReference type="SAM" id="MobiDB-lite"/>
    </source>
</evidence>
<dbReference type="EMBL" id="ML119844">
    <property type="protein sequence ID" value="RPA72836.1"/>
    <property type="molecule type" value="Genomic_DNA"/>
</dbReference>
<evidence type="ECO:0000313" key="3">
    <source>
        <dbReference type="Proteomes" id="UP000275078"/>
    </source>
</evidence>
<sequence>MQTVLGLVAEGVGRDRLIARCAQALEYNGEKTIVQVPRLNGKKPELRVKSASYCVLEKQSPREKRPTRKPTSQTTQIDQSSSSTFPTHPELREGGKSRTKTMQAILPVYTRPRENHPTQHSKRRRREKHDRTVLYLYWWLTKKGENKPATLDIHYYRSNRTILYFRQQQKEDLRSVRPHVHSVEHSNDTQEKPMALFEGFKGL</sequence>
<accession>A0A3N4HIR1</accession>
<dbReference type="Proteomes" id="UP000275078">
    <property type="component" value="Unassembled WGS sequence"/>
</dbReference>
<organism evidence="2 3">
    <name type="scientific">Ascobolus immersus RN42</name>
    <dbReference type="NCBI Taxonomy" id="1160509"/>
    <lineage>
        <taxon>Eukaryota</taxon>
        <taxon>Fungi</taxon>
        <taxon>Dikarya</taxon>
        <taxon>Ascomycota</taxon>
        <taxon>Pezizomycotina</taxon>
        <taxon>Pezizomycetes</taxon>
        <taxon>Pezizales</taxon>
        <taxon>Ascobolaceae</taxon>
        <taxon>Ascobolus</taxon>
    </lineage>
</organism>
<keyword evidence="3" id="KW-1185">Reference proteome</keyword>